<dbReference type="InterPro" id="IPR010387">
    <property type="entry name" value="QueT"/>
</dbReference>
<dbReference type="PANTHER" id="PTHR40044:SF1">
    <property type="entry name" value="INTEGRAL MEMBRANE PROTEIN"/>
    <property type="match status" value="1"/>
</dbReference>
<feature type="transmembrane region" description="Helical" evidence="1">
    <location>
        <begin position="38"/>
        <end position="65"/>
    </location>
</feature>
<dbReference type="Proteomes" id="UP000262969">
    <property type="component" value="Unassembled WGS sequence"/>
</dbReference>
<proteinExistence type="predicted"/>
<feature type="transmembrane region" description="Helical" evidence="1">
    <location>
        <begin position="126"/>
        <end position="150"/>
    </location>
</feature>
<name>A0A3D2X633_9FIRM</name>
<evidence type="ECO:0000313" key="3">
    <source>
        <dbReference type="Proteomes" id="UP000262969"/>
    </source>
</evidence>
<sequence>MKDKTLYFLLHSAMIAAIYVVLVILFQPISVSYIQVRFAEALTILPFFTPAAIPGVTIGCLLGNVIAGCDMLDIVFGTLATLLGAIGSYSLRRYKFLVPIPPIIANTVIIPWVLRFAYGEAMSIPFMMLTVGIGEIISCGVIGIILLYCLKPYKKIFYIPGFAKSKDKYDIV</sequence>
<keyword evidence="1" id="KW-0812">Transmembrane</keyword>
<dbReference type="PIRSF" id="PIRSF031501">
    <property type="entry name" value="QueT"/>
    <property type="match status" value="1"/>
</dbReference>
<keyword evidence="1" id="KW-0472">Membrane</keyword>
<dbReference type="PANTHER" id="PTHR40044">
    <property type="entry name" value="INTEGRAL MEMBRANE PROTEIN-RELATED"/>
    <property type="match status" value="1"/>
</dbReference>
<feature type="transmembrane region" description="Helical" evidence="1">
    <location>
        <begin position="96"/>
        <end position="114"/>
    </location>
</feature>
<gene>
    <name evidence="2" type="ORF">DHW61_08115</name>
</gene>
<comment type="caution">
    <text evidence="2">The sequence shown here is derived from an EMBL/GenBank/DDBJ whole genome shotgun (WGS) entry which is preliminary data.</text>
</comment>
<dbReference type="EMBL" id="DPVV01000264">
    <property type="protein sequence ID" value="HCL02364.1"/>
    <property type="molecule type" value="Genomic_DNA"/>
</dbReference>
<organism evidence="2 3">
    <name type="scientific">Lachnoclostridium phytofermentans</name>
    <dbReference type="NCBI Taxonomy" id="66219"/>
    <lineage>
        <taxon>Bacteria</taxon>
        <taxon>Bacillati</taxon>
        <taxon>Bacillota</taxon>
        <taxon>Clostridia</taxon>
        <taxon>Lachnospirales</taxon>
        <taxon>Lachnospiraceae</taxon>
    </lineage>
</organism>
<evidence type="ECO:0000256" key="1">
    <source>
        <dbReference type="SAM" id="Phobius"/>
    </source>
</evidence>
<dbReference type="Pfam" id="PF06177">
    <property type="entry name" value="QueT"/>
    <property type="match status" value="1"/>
</dbReference>
<dbReference type="AlphaFoldDB" id="A0A3D2X633"/>
<accession>A0A3D2X633</accession>
<protein>
    <submittedName>
        <fullName evidence="2">QueT transporter family protein</fullName>
    </submittedName>
</protein>
<reference evidence="2 3" key="1">
    <citation type="journal article" date="2018" name="Nat. Biotechnol.">
        <title>A standardized bacterial taxonomy based on genome phylogeny substantially revises the tree of life.</title>
        <authorList>
            <person name="Parks D.H."/>
            <person name="Chuvochina M."/>
            <person name="Waite D.W."/>
            <person name="Rinke C."/>
            <person name="Skarshewski A."/>
            <person name="Chaumeil P.A."/>
            <person name="Hugenholtz P."/>
        </authorList>
    </citation>
    <scope>NUCLEOTIDE SEQUENCE [LARGE SCALE GENOMIC DNA]</scope>
    <source>
        <strain evidence="2">UBA11728</strain>
    </source>
</reference>
<evidence type="ECO:0000313" key="2">
    <source>
        <dbReference type="EMBL" id="HCL02364.1"/>
    </source>
</evidence>
<keyword evidence="1" id="KW-1133">Transmembrane helix</keyword>
<feature type="transmembrane region" description="Helical" evidence="1">
    <location>
        <begin position="6"/>
        <end position="26"/>
    </location>
</feature>